<evidence type="ECO:0000313" key="2">
    <source>
        <dbReference type="Proteomes" id="UP001152803"/>
    </source>
</evidence>
<proteinExistence type="predicted"/>
<reference evidence="1" key="1">
    <citation type="journal article" date="2023" name="Science">
        <title>Genome structures resolve the early diversification of teleost fishes.</title>
        <authorList>
            <person name="Parey E."/>
            <person name="Louis A."/>
            <person name="Montfort J."/>
            <person name="Bouchez O."/>
            <person name="Roques C."/>
            <person name="Iampietro C."/>
            <person name="Lluch J."/>
            <person name="Castinel A."/>
            <person name="Donnadieu C."/>
            <person name="Desvignes T."/>
            <person name="Floi Bucao C."/>
            <person name="Jouanno E."/>
            <person name="Wen M."/>
            <person name="Mejri S."/>
            <person name="Dirks R."/>
            <person name="Jansen H."/>
            <person name="Henkel C."/>
            <person name="Chen W.J."/>
            <person name="Zahm M."/>
            <person name="Cabau C."/>
            <person name="Klopp C."/>
            <person name="Thompson A.W."/>
            <person name="Robinson-Rechavi M."/>
            <person name="Braasch I."/>
            <person name="Lecointre G."/>
            <person name="Bobe J."/>
            <person name="Postlethwait J.H."/>
            <person name="Berthelot C."/>
            <person name="Roest Crollius H."/>
            <person name="Guiguen Y."/>
        </authorList>
    </citation>
    <scope>NUCLEOTIDE SEQUENCE</scope>
    <source>
        <strain evidence="1">Concon-B</strain>
    </source>
</reference>
<dbReference type="Proteomes" id="UP001152803">
    <property type="component" value="Unassembled WGS sequence"/>
</dbReference>
<dbReference type="AlphaFoldDB" id="A0A9Q1HX05"/>
<accession>A0A9Q1HX05</accession>
<protein>
    <submittedName>
        <fullName evidence="1">Uncharacterized protein</fullName>
    </submittedName>
</protein>
<evidence type="ECO:0000313" key="1">
    <source>
        <dbReference type="EMBL" id="KAJ8267657.1"/>
    </source>
</evidence>
<dbReference type="EMBL" id="JAFJMO010000009">
    <property type="protein sequence ID" value="KAJ8267657.1"/>
    <property type="molecule type" value="Genomic_DNA"/>
</dbReference>
<comment type="caution">
    <text evidence="1">The sequence shown here is derived from an EMBL/GenBank/DDBJ whole genome shotgun (WGS) entry which is preliminary data.</text>
</comment>
<keyword evidence="2" id="KW-1185">Reference proteome</keyword>
<sequence>MCVPGTVVGCCECLTGGAFGSRMNGGTLLARLALWAHCCVTVESGADVLHLCERHKARAQESLSDPCPRPRRIRTLGFVRSPAERLPINSVARYAETGPAKAVVGVPAVSPPHYSRCSNTPVSLWLADE</sequence>
<organism evidence="1 2">
    <name type="scientific">Conger conger</name>
    <name type="common">Conger eel</name>
    <name type="synonym">Muraena conger</name>
    <dbReference type="NCBI Taxonomy" id="82655"/>
    <lineage>
        <taxon>Eukaryota</taxon>
        <taxon>Metazoa</taxon>
        <taxon>Chordata</taxon>
        <taxon>Craniata</taxon>
        <taxon>Vertebrata</taxon>
        <taxon>Euteleostomi</taxon>
        <taxon>Actinopterygii</taxon>
        <taxon>Neopterygii</taxon>
        <taxon>Teleostei</taxon>
        <taxon>Anguilliformes</taxon>
        <taxon>Congridae</taxon>
        <taxon>Conger</taxon>
    </lineage>
</organism>
<gene>
    <name evidence="1" type="ORF">COCON_G00128290</name>
</gene>
<name>A0A9Q1HX05_CONCO</name>